<dbReference type="GO" id="GO:0051259">
    <property type="term" value="P:protein complex oligomerization"/>
    <property type="evidence" value="ECO:0007669"/>
    <property type="project" value="InterPro"/>
</dbReference>
<sequence>MYPSEEEREFVMRTQRASAKMQQITGSQPGTKGPSMDQAPVVHAPTAYPDGALPGPGRPGGYNTPRRLSNSSASSATSSVMSGNDTFDSRVRSASFSSSQTSIDSWPNSPGIGSRPGSSPVTWQTQKGAAGQNYPWQRPAPIKYRRKAQPGELFAALPGEVLELILEQLRKLHLEPGTGSCATCWMRDCCSAALSARKFVKYAREALYQHVQLVGHESGGMKKRTKTTYGSRLVLLRRTLRANPQIAVIVRSLKPPARPLSVGVTAYNDLVASVVMACPNLERLVGFYPTYDHSFQRLFQALSTRQKLKDMNWVLEPSSSQRQQRTRSSAHNDRWRPSDLQPQESQLFLGFHSNWRQLTTLVVHCQPGASLSPANLLECTIRSLPSLQNLHLSHIPPTAFNDTNLLSLPPLKKLSLSYCAGVTTAGLSSLATRPASASLQTLTLTHMNVESLPALARIFSYLTALQTFNFVQTYAPEMPPDEFIMLFPYLASPSLRTLHWDIPYLPTTSTPADIILARSIAAGGFPSLRALCAPNDPDALFQTLCLPRERADQPADRYRNTHRPGSSWQGLGHTRNNSSFSSVRTAGSSSFSKGGGFSGNTPPPASPLFPPPDALVPRDNSNLHAARLAAQARLEAAQRIPRFFVNVVDERGAVVEKFGVGGFLGTVGSRVRYVLAPDVRTGATDEGGGLVSVEDMVRDDGGEMIGGTPPVSRPSPPRWPATTQQSRYTSTSTSSPAAADATTQPSPSPSTIPTYYALFPETPPNGPPPPGKFDIDLRALRREFLRLQAASHPDFHHSAAQSSPSSSSSAPSSDEPTNTKSAARIRAEATSALINAAYKTLSSPLLRAQYLLREQHGVDLEGDEAGAQAAPDPELLMTVLEAREAIEEAETEADLDEVARANEERVAEAERRLAEALEAGDVEGAKGEAVRLRYWVNIREGVKGWERGKPVVLQH</sequence>
<feature type="region of interest" description="Disordered" evidence="4">
    <location>
        <begin position="552"/>
        <end position="614"/>
    </location>
</feature>
<keyword evidence="2" id="KW-0143">Chaperone</keyword>
<dbReference type="Pfam" id="PF07743">
    <property type="entry name" value="HSCB_C"/>
    <property type="match status" value="1"/>
</dbReference>
<gene>
    <name evidence="6" type="ORF">NEMBOFW57_002089</name>
</gene>
<dbReference type="Proteomes" id="UP001197093">
    <property type="component" value="Unassembled WGS sequence"/>
</dbReference>
<feature type="region of interest" description="Disordered" evidence="4">
    <location>
        <begin position="314"/>
        <end position="338"/>
    </location>
</feature>
<proteinExistence type="inferred from homology"/>
<feature type="region of interest" description="Disordered" evidence="4">
    <location>
        <begin position="699"/>
        <end position="774"/>
    </location>
</feature>
<feature type="compositionally biased region" description="Low complexity" evidence="4">
    <location>
        <begin position="318"/>
        <end position="329"/>
    </location>
</feature>
<dbReference type="GO" id="GO:0001671">
    <property type="term" value="F:ATPase activator activity"/>
    <property type="evidence" value="ECO:0007669"/>
    <property type="project" value="InterPro"/>
</dbReference>
<dbReference type="GO" id="GO:0044571">
    <property type="term" value="P:[2Fe-2S] cluster assembly"/>
    <property type="evidence" value="ECO:0007669"/>
    <property type="project" value="InterPro"/>
</dbReference>
<dbReference type="GO" id="GO:0005739">
    <property type="term" value="C:mitochondrion"/>
    <property type="evidence" value="ECO:0007669"/>
    <property type="project" value="TreeGrafter"/>
</dbReference>
<evidence type="ECO:0000256" key="4">
    <source>
        <dbReference type="SAM" id="MobiDB-lite"/>
    </source>
</evidence>
<keyword evidence="3" id="KW-0175">Coiled coil</keyword>
<dbReference type="Gene3D" id="3.80.10.10">
    <property type="entry name" value="Ribonuclease Inhibitor"/>
    <property type="match status" value="1"/>
</dbReference>
<feature type="compositionally biased region" description="Pro residues" evidence="4">
    <location>
        <begin position="761"/>
        <end position="771"/>
    </location>
</feature>
<dbReference type="InterPro" id="IPR004640">
    <property type="entry name" value="HscB"/>
</dbReference>
<evidence type="ECO:0000256" key="3">
    <source>
        <dbReference type="SAM" id="Coils"/>
    </source>
</evidence>
<feature type="compositionally biased region" description="Low complexity" evidence="4">
    <location>
        <begin position="720"/>
        <end position="757"/>
    </location>
</feature>
<feature type="compositionally biased region" description="Polar residues" evidence="4">
    <location>
        <begin position="15"/>
        <end position="30"/>
    </location>
</feature>
<dbReference type="InterPro" id="IPR032675">
    <property type="entry name" value="LRR_dom_sf"/>
</dbReference>
<dbReference type="PANTHER" id="PTHR14021">
    <property type="entry name" value="IRON-SULFUR CLUSTER CO-CHAPERONE PROTEIN HSCB"/>
    <property type="match status" value="1"/>
</dbReference>
<feature type="compositionally biased region" description="Low complexity" evidence="4">
    <location>
        <begin position="798"/>
        <end position="813"/>
    </location>
</feature>
<evidence type="ECO:0000256" key="1">
    <source>
        <dbReference type="ARBA" id="ARBA00010476"/>
    </source>
</evidence>
<feature type="domain" description="Co-chaperone HscB C-terminal oligomerisation" evidence="5">
    <location>
        <begin position="872"/>
        <end position="943"/>
    </location>
</feature>
<accession>A0AAD4F7B7</accession>
<feature type="coiled-coil region" evidence="3">
    <location>
        <begin position="892"/>
        <end position="919"/>
    </location>
</feature>
<feature type="compositionally biased region" description="Pro residues" evidence="4">
    <location>
        <begin position="601"/>
        <end position="614"/>
    </location>
</feature>
<dbReference type="Gene3D" id="1.20.1280.20">
    <property type="entry name" value="HscB, C-terminal domain"/>
    <property type="match status" value="1"/>
</dbReference>
<protein>
    <recommendedName>
        <fullName evidence="5">Co-chaperone HscB C-terminal oligomerisation domain-containing protein</fullName>
    </recommendedName>
</protein>
<dbReference type="Gene3D" id="1.10.287.110">
    <property type="entry name" value="DnaJ domain"/>
    <property type="match status" value="1"/>
</dbReference>
<feature type="region of interest" description="Disordered" evidence="4">
    <location>
        <begin position="793"/>
        <end position="822"/>
    </location>
</feature>
<organism evidence="6 7">
    <name type="scientific">Staphylotrichum longicolle</name>
    <dbReference type="NCBI Taxonomy" id="669026"/>
    <lineage>
        <taxon>Eukaryota</taxon>
        <taxon>Fungi</taxon>
        <taxon>Dikarya</taxon>
        <taxon>Ascomycota</taxon>
        <taxon>Pezizomycotina</taxon>
        <taxon>Sordariomycetes</taxon>
        <taxon>Sordariomycetidae</taxon>
        <taxon>Sordariales</taxon>
        <taxon>Chaetomiaceae</taxon>
        <taxon>Staphylotrichum</taxon>
    </lineage>
</organism>
<dbReference type="InterPro" id="IPR036869">
    <property type="entry name" value="J_dom_sf"/>
</dbReference>
<feature type="region of interest" description="Disordered" evidence="4">
    <location>
        <begin position="1"/>
        <end position="136"/>
    </location>
</feature>
<keyword evidence="7" id="KW-1185">Reference proteome</keyword>
<evidence type="ECO:0000256" key="2">
    <source>
        <dbReference type="ARBA" id="ARBA00023186"/>
    </source>
</evidence>
<evidence type="ECO:0000313" key="7">
    <source>
        <dbReference type="Proteomes" id="UP001197093"/>
    </source>
</evidence>
<dbReference type="NCBIfam" id="TIGR00714">
    <property type="entry name" value="hscB"/>
    <property type="match status" value="1"/>
</dbReference>
<dbReference type="EMBL" id="JAHCVI010000001">
    <property type="protein sequence ID" value="KAG7292058.1"/>
    <property type="molecule type" value="Genomic_DNA"/>
</dbReference>
<feature type="compositionally biased region" description="Polar residues" evidence="4">
    <location>
        <begin position="563"/>
        <end position="586"/>
    </location>
</feature>
<dbReference type="SUPFAM" id="SSF47144">
    <property type="entry name" value="HSC20 (HSCB), C-terminal oligomerisation domain"/>
    <property type="match status" value="1"/>
</dbReference>
<dbReference type="PANTHER" id="PTHR14021:SF15">
    <property type="entry name" value="IRON-SULFUR CLUSTER CO-CHAPERONE PROTEIN HSCB"/>
    <property type="match status" value="1"/>
</dbReference>
<dbReference type="AlphaFoldDB" id="A0AAD4F7B7"/>
<dbReference type="GO" id="GO:0051087">
    <property type="term" value="F:protein-folding chaperone binding"/>
    <property type="evidence" value="ECO:0007669"/>
    <property type="project" value="InterPro"/>
</dbReference>
<dbReference type="SUPFAM" id="SSF52047">
    <property type="entry name" value="RNI-like"/>
    <property type="match status" value="1"/>
</dbReference>
<comment type="similarity">
    <text evidence="1">Belongs to the HscB family.</text>
</comment>
<dbReference type="InterPro" id="IPR009073">
    <property type="entry name" value="HscB_oligo_C"/>
</dbReference>
<reference evidence="6" key="1">
    <citation type="submission" date="2023-02" db="EMBL/GenBank/DDBJ databases">
        <authorList>
            <person name="Palmer J.M."/>
        </authorList>
    </citation>
    <scope>NUCLEOTIDE SEQUENCE</scope>
    <source>
        <strain evidence="6">FW57</strain>
    </source>
</reference>
<evidence type="ECO:0000313" key="6">
    <source>
        <dbReference type="EMBL" id="KAG7292058.1"/>
    </source>
</evidence>
<comment type="caution">
    <text evidence="6">The sequence shown here is derived from an EMBL/GenBank/DDBJ whole genome shotgun (WGS) entry which is preliminary data.</text>
</comment>
<name>A0AAD4F7B7_9PEZI</name>
<feature type="compositionally biased region" description="Low complexity" evidence="4">
    <location>
        <begin position="69"/>
        <end position="82"/>
    </location>
</feature>
<evidence type="ECO:0000259" key="5">
    <source>
        <dbReference type="Pfam" id="PF07743"/>
    </source>
</evidence>
<dbReference type="InterPro" id="IPR036386">
    <property type="entry name" value="HscB_C_sf"/>
</dbReference>
<feature type="compositionally biased region" description="Low complexity" evidence="4">
    <location>
        <begin position="92"/>
        <end position="120"/>
    </location>
</feature>
<dbReference type="SUPFAM" id="SSF46565">
    <property type="entry name" value="Chaperone J-domain"/>
    <property type="match status" value="1"/>
</dbReference>